<dbReference type="AlphaFoldDB" id="A0A943SUX3"/>
<dbReference type="EMBL" id="JAGZZN010000041">
    <property type="protein sequence ID" value="MBS6537177.1"/>
    <property type="molecule type" value="Genomic_DNA"/>
</dbReference>
<sequence length="189" mass="20084">MKKLLTAGVALLSVATLAACSGKTASESSSKDAKASSSKVEKSSTSESKSSSSSKSSKSATSSVKIPEIVLLTDEEIDNAKTIGDMKTLYSKLVDNYKKYAQDLGDQIPESHRSIYTQQVEPALKTLDESKTQFDTALSTGGSDDTVVPEQGRTAFAQQLKSGRDTMKQALESAYKMISPYISSSSSAE</sequence>
<dbReference type="Proteomes" id="UP000761167">
    <property type="component" value="Unassembled WGS sequence"/>
</dbReference>
<accession>A0A943SUX3</accession>
<feature type="compositionally biased region" description="Basic and acidic residues" evidence="1">
    <location>
        <begin position="29"/>
        <end position="44"/>
    </location>
</feature>
<feature type="signal peptide" evidence="2">
    <location>
        <begin position="1"/>
        <end position="18"/>
    </location>
</feature>
<evidence type="ECO:0000256" key="2">
    <source>
        <dbReference type="SAM" id="SignalP"/>
    </source>
</evidence>
<reference evidence="4" key="2">
    <citation type="submission" date="2023-09" db="EMBL/GenBank/DDBJ databases">
        <title>Streptococcus_parasanguinius_hifiasm_complete_genome_Zymo_Research_ D6332.</title>
        <authorList>
            <person name="Damerum A."/>
        </authorList>
    </citation>
    <scope>NUCLEOTIDE SEQUENCE</scope>
    <source>
        <strain evidence="4">B-1756</strain>
    </source>
</reference>
<keyword evidence="2" id="KW-0732">Signal</keyword>
<feature type="region of interest" description="Disordered" evidence="1">
    <location>
        <begin position="20"/>
        <end position="64"/>
    </location>
</feature>
<evidence type="ECO:0000256" key="1">
    <source>
        <dbReference type="SAM" id="MobiDB-lite"/>
    </source>
</evidence>
<dbReference type="EMBL" id="CP133988">
    <property type="protein sequence ID" value="WNB83111.1"/>
    <property type="molecule type" value="Genomic_DNA"/>
</dbReference>
<proteinExistence type="predicted"/>
<name>A0A943SUX3_STRPA</name>
<evidence type="ECO:0000313" key="3">
    <source>
        <dbReference type="EMBL" id="MBS6537177.1"/>
    </source>
</evidence>
<evidence type="ECO:0008006" key="6">
    <source>
        <dbReference type="Google" id="ProtNLM"/>
    </source>
</evidence>
<dbReference type="RefSeq" id="WP_003006147.1">
    <property type="nucleotide sequence ID" value="NZ_CP133988.1"/>
</dbReference>
<reference evidence="3" key="1">
    <citation type="submission" date="2021-02" db="EMBL/GenBank/DDBJ databases">
        <title>Infant gut strain persistence is associated with maternal origin, phylogeny, and functional potential including surface adhesion and iron acquisition.</title>
        <authorList>
            <person name="Lou Y.C."/>
        </authorList>
    </citation>
    <scope>NUCLEOTIDE SEQUENCE</scope>
    <source>
        <strain evidence="3">L3_060_000G1_dasL3_060_000G1_metabat.metabat.86_ sub</strain>
    </source>
</reference>
<evidence type="ECO:0000313" key="4">
    <source>
        <dbReference type="EMBL" id="WNB83111.1"/>
    </source>
</evidence>
<feature type="compositionally biased region" description="Low complexity" evidence="1">
    <location>
        <begin position="45"/>
        <end position="64"/>
    </location>
</feature>
<gene>
    <name evidence="3" type="ORF">KH363_06440</name>
    <name evidence="4" type="ORF">RDV49_09330</name>
</gene>
<dbReference type="PROSITE" id="PS51257">
    <property type="entry name" value="PROKAR_LIPOPROTEIN"/>
    <property type="match status" value="1"/>
</dbReference>
<evidence type="ECO:0000313" key="5">
    <source>
        <dbReference type="Proteomes" id="UP000761167"/>
    </source>
</evidence>
<protein>
    <recommendedName>
        <fullName evidence="6">Lipoprotein</fullName>
    </recommendedName>
</protein>
<organism evidence="3 5">
    <name type="scientific">Streptococcus parasanguinis</name>
    <dbReference type="NCBI Taxonomy" id="1318"/>
    <lineage>
        <taxon>Bacteria</taxon>
        <taxon>Bacillati</taxon>
        <taxon>Bacillota</taxon>
        <taxon>Bacilli</taxon>
        <taxon>Lactobacillales</taxon>
        <taxon>Streptococcaceae</taxon>
        <taxon>Streptococcus</taxon>
    </lineage>
</organism>
<feature type="chain" id="PRO_5041112713" description="Lipoprotein" evidence="2">
    <location>
        <begin position="19"/>
        <end position="189"/>
    </location>
</feature>
<dbReference type="Proteomes" id="UP001248323">
    <property type="component" value="Chromosome"/>
</dbReference>